<dbReference type="OrthoDB" id="8023605at2759"/>
<proteinExistence type="predicted"/>
<gene>
    <name evidence="1" type="ORF">BOTBODRAFT_116724</name>
</gene>
<evidence type="ECO:0000313" key="1">
    <source>
        <dbReference type="EMBL" id="KDQ09751.1"/>
    </source>
</evidence>
<dbReference type="Proteomes" id="UP000027195">
    <property type="component" value="Unassembled WGS sequence"/>
</dbReference>
<dbReference type="AlphaFoldDB" id="A0A067MDT1"/>
<organism evidence="1 2">
    <name type="scientific">Botryobasidium botryosum (strain FD-172 SS1)</name>
    <dbReference type="NCBI Taxonomy" id="930990"/>
    <lineage>
        <taxon>Eukaryota</taxon>
        <taxon>Fungi</taxon>
        <taxon>Dikarya</taxon>
        <taxon>Basidiomycota</taxon>
        <taxon>Agaricomycotina</taxon>
        <taxon>Agaricomycetes</taxon>
        <taxon>Cantharellales</taxon>
        <taxon>Botryobasidiaceae</taxon>
        <taxon>Botryobasidium</taxon>
    </lineage>
</organism>
<reference evidence="2" key="1">
    <citation type="journal article" date="2014" name="Proc. Natl. Acad. Sci. U.S.A.">
        <title>Extensive sampling of basidiomycete genomes demonstrates inadequacy of the white-rot/brown-rot paradigm for wood decay fungi.</title>
        <authorList>
            <person name="Riley R."/>
            <person name="Salamov A.A."/>
            <person name="Brown D.W."/>
            <person name="Nagy L.G."/>
            <person name="Floudas D."/>
            <person name="Held B.W."/>
            <person name="Levasseur A."/>
            <person name="Lombard V."/>
            <person name="Morin E."/>
            <person name="Otillar R."/>
            <person name="Lindquist E.A."/>
            <person name="Sun H."/>
            <person name="LaButti K.M."/>
            <person name="Schmutz J."/>
            <person name="Jabbour D."/>
            <person name="Luo H."/>
            <person name="Baker S.E."/>
            <person name="Pisabarro A.G."/>
            <person name="Walton J.D."/>
            <person name="Blanchette R.A."/>
            <person name="Henrissat B."/>
            <person name="Martin F."/>
            <person name="Cullen D."/>
            <person name="Hibbett D.S."/>
            <person name="Grigoriev I.V."/>
        </authorList>
    </citation>
    <scope>NUCLEOTIDE SEQUENCE [LARGE SCALE GENOMIC DNA]</scope>
    <source>
        <strain evidence="2">FD-172 SS1</strain>
    </source>
</reference>
<dbReference type="InParanoid" id="A0A067MDT1"/>
<dbReference type="HOGENOM" id="CLU_000384_22_0_1"/>
<name>A0A067MDT1_BOTB1</name>
<sequence length="130" mass="14860">MVHGIEPLFPFDLLEATFLAPPISSSLSTTDLISIRARQLQKRPADLEQIHARVWDARYKSARQFEEVFKNTIHDFDFKPGTLVLVHNSRLDNDLGRKMKPRYFGLMIVVRRNRGGAYVLAEVDGALSHL</sequence>
<protein>
    <submittedName>
        <fullName evidence="1">Uncharacterized protein</fullName>
    </submittedName>
</protein>
<keyword evidence="2" id="KW-1185">Reference proteome</keyword>
<dbReference type="STRING" id="930990.A0A067MDT1"/>
<dbReference type="EMBL" id="KL198075">
    <property type="protein sequence ID" value="KDQ09751.1"/>
    <property type="molecule type" value="Genomic_DNA"/>
</dbReference>
<evidence type="ECO:0000313" key="2">
    <source>
        <dbReference type="Proteomes" id="UP000027195"/>
    </source>
</evidence>
<accession>A0A067MDT1</accession>